<dbReference type="OrthoDB" id="9049620at2759"/>
<keyword evidence="11" id="KW-0238">DNA-binding</keyword>
<evidence type="ECO:0000259" key="15">
    <source>
        <dbReference type="PROSITE" id="PS50800"/>
    </source>
</evidence>
<dbReference type="HOGENOM" id="CLU_1272903_0_0_1"/>
<evidence type="ECO:0000256" key="11">
    <source>
        <dbReference type="ARBA" id="ARBA00023125"/>
    </source>
</evidence>
<evidence type="ECO:0000256" key="14">
    <source>
        <dbReference type="SAM" id="MobiDB-lite"/>
    </source>
</evidence>
<evidence type="ECO:0000313" key="17">
    <source>
        <dbReference type="Proteomes" id="UP000028545"/>
    </source>
</evidence>
<dbReference type="PANTHER" id="PTHR14134:SF2">
    <property type="entry name" value="E3 UBIQUITIN-PROTEIN LIGASE RAD18"/>
    <property type="match status" value="1"/>
</dbReference>
<evidence type="ECO:0000256" key="5">
    <source>
        <dbReference type="ARBA" id="ARBA00022679"/>
    </source>
</evidence>
<feature type="compositionally biased region" description="Low complexity" evidence="14">
    <location>
        <begin position="45"/>
        <end position="55"/>
    </location>
</feature>
<dbReference type="Proteomes" id="UP000028545">
    <property type="component" value="Unassembled WGS sequence"/>
</dbReference>
<keyword evidence="9" id="KW-0833">Ubl conjugation pathway</keyword>
<evidence type="ECO:0000256" key="10">
    <source>
        <dbReference type="ARBA" id="ARBA00022833"/>
    </source>
</evidence>
<dbReference type="GO" id="GO:0003697">
    <property type="term" value="F:single-stranded DNA binding"/>
    <property type="evidence" value="ECO:0007669"/>
    <property type="project" value="InterPro"/>
</dbReference>
<dbReference type="KEGG" id="sapo:SAPIO_CDS9790"/>
<dbReference type="GeneID" id="27728862"/>
<dbReference type="SMART" id="SM00513">
    <property type="entry name" value="SAP"/>
    <property type="match status" value="1"/>
</dbReference>
<dbReference type="OMA" id="NANCDAV"/>
<feature type="compositionally biased region" description="Basic and acidic residues" evidence="14">
    <location>
        <begin position="194"/>
        <end position="204"/>
    </location>
</feature>
<evidence type="ECO:0000256" key="12">
    <source>
        <dbReference type="ARBA" id="ARBA00023204"/>
    </source>
</evidence>
<comment type="caution">
    <text evidence="16">The sequence shown here is derived from an EMBL/GenBank/DDBJ whole genome shotgun (WGS) entry which is preliminary data.</text>
</comment>
<feature type="compositionally biased region" description="Acidic residues" evidence="14">
    <location>
        <begin position="1"/>
        <end position="11"/>
    </location>
</feature>
<evidence type="ECO:0000256" key="7">
    <source>
        <dbReference type="ARBA" id="ARBA00022763"/>
    </source>
</evidence>
<keyword evidence="8" id="KW-0863">Zinc-finger</keyword>
<evidence type="ECO:0000256" key="1">
    <source>
        <dbReference type="ARBA" id="ARBA00000900"/>
    </source>
</evidence>
<organism evidence="16 17">
    <name type="scientific">Pseudallescheria apiosperma</name>
    <name type="common">Scedosporium apiospermum</name>
    <dbReference type="NCBI Taxonomy" id="563466"/>
    <lineage>
        <taxon>Eukaryota</taxon>
        <taxon>Fungi</taxon>
        <taxon>Dikarya</taxon>
        <taxon>Ascomycota</taxon>
        <taxon>Pezizomycotina</taxon>
        <taxon>Sordariomycetes</taxon>
        <taxon>Hypocreomycetidae</taxon>
        <taxon>Microascales</taxon>
        <taxon>Microascaceae</taxon>
        <taxon>Scedosporium</taxon>
    </lineage>
</organism>
<evidence type="ECO:0000256" key="2">
    <source>
        <dbReference type="ARBA" id="ARBA00004123"/>
    </source>
</evidence>
<protein>
    <recommendedName>
        <fullName evidence="4">RING-type E3 ubiquitin transferase</fullName>
        <ecNumber evidence="4">2.3.2.27</ecNumber>
    </recommendedName>
</protein>
<dbReference type="GO" id="GO:0061630">
    <property type="term" value="F:ubiquitin protein ligase activity"/>
    <property type="evidence" value="ECO:0007669"/>
    <property type="project" value="UniProtKB-EC"/>
</dbReference>
<dbReference type="InterPro" id="IPR003034">
    <property type="entry name" value="SAP_dom"/>
</dbReference>
<evidence type="ECO:0000256" key="8">
    <source>
        <dbReference type="ARBA" id="ARBA00022771"/>
    </source>
</evidence>
<evidence type="ECO:0000256" key="3">
    <source>
        <dbReference type="ARBA" id="ARBA00004906"/>
    </source>
</evidence>
<dbReference type="VEuPathDB" id="FungiDB:SAPIO_CDS9790"/>
<comment type="catalytic activity">
    <reaction evidence="1">
        <text>S-ubiquitinyl-[E2 ubiquitin-conjugating enzyme]-L-cysteine + [acceptor protein]-L-lysine = [E2 ubiquitin-conjugating enzyme]-L-cysteine + N(6)-ubiquitinyl-[acceptor protein]-L-lysine.</text>
        <dbReference type="EC" id="2.3.2.27"/>
    </reaction>
</comment>
<feature type="region of interest" description="Disordered" evidence="14">
    <location>
        <begin position="41"/>
        <end position="79"/>
    </location>
</feature>
<reference evidence="16 17" key="1">
    <citation type="journal article" date="2014" name="Genome Announc.">
        <title>Draft genome sequence of the pathogenic fungus Scedosporium apiospermum.</title>
        <authorList>
            <person name="Vandeputte P."/>
            <person name="Ghamrawi S."/>
            <person name="Rechenmann M."/>
            <person name="Iltis A."/>
            <person name="Giraud S."/>
            <person name="Fleury M."/>
            <person name="Thornton C."/>
            <person name="Delhaes L."/>
            <person name="Meyer W."/>
            <person name="Papon N."/>
            <person name="Bouchara J.P."/>
        </authorList>
    </citation>
    <scope>NUCLEOTIDE SEQUENCE [LARGE SCALE GENOMIC DNA]</scope>
    <source>
        <strain evidence="16 17">IHEM 14462</strain>
    </source>
</reference>
<keyword evidence="10" id="KW-0862">Zinc</keyword>
<comment type="subcellular location">
    <subcellularLocation>
        <location evidence="2">Nucleus</location>
    </subcellularLocation>
</comment>
<dbReference type="GO" id="GO:0006281">
    <property type="term" value="P:DNA repair"/>
    <property type="evidence" value="ECO:0007669"/>
    <property type="project" value="UniProtKB-KW"/>
</dbReference>
<dbReference type="InterPro" id="IPR006642">
    <property type="entry name" value="Rad18_UBZ4"/>
</dbReference>
<accession>A0A084FXJ8</accession>
<sequence>MDTETPEDDDAPAPKKLHDDGMTACPICSRRMKEWQVFSHLDKCSGPTPSSPSSSRALGNLEAGRQSNASPRKQQNNMERLPALNYSMIKEQALRKKLAELGISSTGPRALLERRHKEWCTMWNANCDAVKPKPRAQLLRDLETWERTQGGRAPPAFRNTTSIKDKEFDGSAWAAKYDESFKDLIANARRNRPQKPESPKKDGDAADDACSNEVLSL</sequence>
<evidence type="ECO:0000256" key="4">
    <source>
        <dbReference type="ARBA" id="ARBA00012483"/>
    </source>
</evidence>
<dbReference type="RefSeq" id="XP_016639609.1">
    <property type="nucleotide sequence ID" value="XM_016791099.1"/>
</dbReference>
<evidence type="ECO:0000313" key="16">
    <source>
        <dbReference type="EMBL" id="KEZ39810.1"/>
    </source>
</evidence>
<keyword evidence="17" id="KW-1185">Reference proteome</keyword>
<evidence type="ECO:0000256" key="6">
    <source>
        <dbReference type="ARBA" id="ARBA00022723"/>
    </source>
</evidence>
<dbReference type="SMART" id="SM00734">
    <property type="entry name" value="ZnF_Rad18"/>
    <property type="match status" value="1"/>
</dbReference>
<dbReference type="AlphaFoldDB" id="A0A084FXJ8"/>
<keyword evidence="5" id="KW-0808">Transferase</keyword>
<dbReference type="GO" id="GO:0008270">
    <property type="term" value="F:zinc ion binding"/>
    <property type="evidence" value="ECO:0007669"/>
    <property type="project" value="UniProtKB-KW"/>
</dbReference>
<dbReference type="EMBL" id="JOWA01000143">
    <property type="protein sequence ID" value="KEZ39810.1"/>
    <property type="molecule type" value="Genomic_DNA"/>
</dbReference>
<comment type="pathway">
    <text evidence="3">Protein modification; protein ubiquitination.</text>
</comment>
<gene>
    <name evidence="16" type="ORF">SAPIO_CDS9790</name>
</gene>
<dbReference type="PROSITE" id="PS50800">
    <property type="entry name" value="SAP"/>
    <property type="match status" value="1"/>
</dbReference>
<name>A0A084FXJ8_PSEDA</name>
<keyword evidence="7" id="KW-0227">DNA damage</keyword>
<dbReference type="GO" id="GO:0097505">
    <property type="term" value="C:Rad6-Rad18 complex"/>
    <property type="evidence" value="ECO:0007669"/>
    <property type="project" value="TreeGrafter"/>
</dbReference>
<proteinExistence type="predicted"/>
<keyword evidence="6" id="KW-0479">Metal-binding</keyword>
<feature type="compositionally biased region" description="Polar residues" evidence="14">
    <location>
        <begin position="65"/>
        <end position="78"/>
    </location>
</feature>
<dbReference type="EC" id="2.3.2.27" evidence="4"/>
<feature type="region of interest" description="Disordered" evidence="14">
    <location>
        <begin position="1"/>
        <end position="23"/>
    </location>
</feature>
<keyword evidence="13" id="KW-0539">Nucleus</keyword>
<keyword evidence="12" id="KW-0234">DNA repair</keyword>
<feature type="domain" description="SAP" evidence="15">
    <location>
        <begin position="86"/>
        <end position="120"/>
    </location>
</feature>
<dbReference type="GO" id="GO:0005634">
    <property type="term" value="C:nucleus"/>
    <property type="evidence" value="ECO:0007669"/>
    <property type="project" value="UniProtKB-SubCell"/>
</dbReference>
<dbReference type="InterPro" id="IPR039577">
    <property type="entry name" value="Rad18"/>
</dbReference>
<dbReference type="GO" id="GO:0006301">
    <property type="term" value="P:DNA damage tolerance"/>
    <property type="evidence" value="ECO:0007669"/>
    <property type="project" value="InterPro"/>
</dbReference>
<feature type="region of interest" description="Disordered" evidence="14">
    <location>
        <begin position="186"/>
        <end position="217"/>
    </location>
</feature>
<dbReference type="UniPathway" id="UPA00143"/>
<evidence type="ECO:0000256" key="9">
    <source>
        <dbReference type="ARBA" id="ARBA00022786"/>
    </source>
</evidence>
<dbReference type="GO" id="GO:0006513">
    <property type="term" value="P:protein monoubiquitination"/>
    <property type="evidence" value="ECO:0007669"/>
    <property type="project" value="InterPro"/>
</dbReference>
<evidence type="ECO:0000256" key="13">
    <source>
        <dbReference type="ARBA" id="ARBA00023242"/>
    </source>
</evidence>
<feature type="compositionally biased region" description="Basic and acidic residues" evidence="14">
    <location>
        <begin position="12"/>
        <end position="21"/>
    </location>
</feature>
<dbReference type="PANTHER" id="PTHR14134">
    <property type="entry name" value="E3 UBIQUITIN-PROTEIN LIGASE RAD18"/>
    <property type="match status" value="1"/>
</dbReference>